<dbReference type="HOGENOM" id="CLU_029052_0_0_1"/>
<dbReference type="OrthoDB" id="5953249at2759"/>
<evidence type="ECO:0000313" key="4">
    <source>
        <dbReference type="Proteomes" id="UP000002866"/>
    </source>
</evidence>
<dbReference type="GO" id="GO:0005739">
    <property type="term" value="C:mitochondrion"/>
    <property type="evidence" value="ECO:0007669"/>
    <property type="project" value="EnsemblFungi"/>
</dbReference>
<dbReference type="InParanoid" id="I2GWM5"/>
<dbReference type="AlphaFoldDB" id="I2GWM5"/>
<dbReference type="Pfam" id="PF21762">
    <property type="entry name" value="DEDDh_C"/>
    <property type="match status" value="2"/>
</dbReference>
<accession>I2GWM5</accession>
<evidence type="ECO:0000259" key="2">
    <source>
        <dbReference type="Pfam" id="PF21762"/>
    </source>
</evidence>
<feature type="region of interest" description="Disordered" evidence="1">
    <location>
        <begin position="1"/>
        <end position="21"/>
    </location>
</feature>
<name>I2GWM5_HENB6</name>
<dbReference type="InterPro" id="IPR048519">
    <property type="entry name" value="Gfd2/YDR514C-like_C"/>
</dbReference>
<dbReference type="InterPro" id="IPR040151">
    <property type="entry name" value="Gfd2/YDR514C-like"/>
</dbReference>
<dbReference type="GeneID" id="14493195"/>
<organism evidence="3 4">
    <name type="scientific">Henningerozyma blattae (strain ATCC 34711 / CBS 6284 / DSM 70876 / NBRC 10599 / NRRL Y-10934 / UCD 77-7)</name>
    <name type="common">Yeast</name>
    <name type="synonym">Tetrapisispora blattae</name>
    <dbReference type="NCBI Taxonomy" id="1071380"/>
    <lineage>
        <taxon>Eukaryota</taxon>
        <taxon>Fungi</taxon>
        <taxon>Dikarya</taxon>
        <taxon>Ascomycota</taxon>
        <taxon>Saccharomycotina</taxon>
        <taxon>Saccharomycetes</taxon>
        <taxon>Saccharomycetales</taxon>
        <taxon>Saccharomycetaceae</taxon>
        <taxon>Henningerozyma</taxon>
    </lineage>
</organism>
<dbReference type="OMA" id="NKTICFA"/>
<dbReference type="RefSeq" id="XP_004178046.1">
    <property type="nucleotide sequence ID" value="XM_004177998.1"/>
</dbReference>
<proteinExistence type="predicted"/>
<evidence type="ECO:0000313" key="3">
    <source>
        <dbReference type="EMBL" id="CCH58527.1"/>
    </source>
</evidence>
<dbReference type="PANTHER" id="PTHR28083:SF1">
    <property type="entry name" value="GOOD FOR FULL DBP5 ACTIVITY PROTEIN 2"/>
    <property type="match status" value="1"/>
</dbReference>
<feature type="region of interest" description="Disordered" evidence="1">
    <location>
        <begin position="391"/>
        <end position="418"/>
    </location>
</feature>
<keyword evidence="4" id="KW-1185">Reference proteome</keyword>
<dbReference type="STRING" id="1071380.I2GWM5"/>
<evidence type="ECO:0000256" key="1">
    <source>
        <dbReference type="SAM" id="MobiDB-lite"/>
    </source>
</evidence>
<feature type="domain" description="Gfd2/YDR514C-like C-terminal" evidence="2">
    <location>
        <begin position="439"/>
        <end position="496"/>
    </location>
</feature>
<dbReference type="FunCoup" id="I2GWM5">
    <property type="interactions" value="54"/>
</dbReference>
<dbReference type="Proteomes" id="UP000002866">
    <property type="component" value="Chromosome 1"/>
</dbReference>
<dbReference type="KEGG" id="tbl:TBLA_0A07370"/>
<dbReference type="eggNOG" id="ENOG502QTQR">
    <property type="taxonomic scope" value="Eukaryota"/>
</dbReference>
<feature type="region of interest" description="Disordered" evidence="1">
    <location>
        <begin position="169"/>
        <end position="210"/>
    </location>
</feature>
<protein>
    <recommendedName>
        <fullName evidence="2">Gfd2/YDR514C-like C-terminal domain-containing protein</fullName>
    </recommendedName>
</protein>
<reference evidence="3 4" key="1">
    <citation type="journal article" date="2011" name="Proc. Natl. Acad. Sci. U.S.A.">
        <title>Evolutionary erosion of yeast sex chromosomes by mating-type switching accidents.</title>
        <authorList>
            <person name="Gordon J.L."/>
            <person name="Armisen D."/>
            <person name="Proux-Wera E."/>
            <person name="Oheigeartaigh S.S."/>
            <person name="Byrne K.P."/>
            <person name="Wolfe K.H."/>
        </authorList>
    </citation>
    <scope>NUCLEOTIDE SEQUENCE [LARGE SCALE GENOMIC DNA]</scope>
    <source>
        <strain evidence="4">ATCC 34711 / CBS 6284 / DSM 70876 / NBRC 10599 / NRRL Y-10934 / UCD 77-7</strain>
    </source>
</reference>
<gene>
    <name evidence="3" type="primary">TBLA0A07370</name>
    <name evidence="3" type="ORF">TBLA_0A07370</name>
</gene>
<dbReference type="InterPro" id="IPR012337">
    <property type="entry name" value="RNaseH-like_sf"/>
</dbReference>
<dbReference type="SUPFAM" id="SSF53098">
    <property type="entry name" value="Ribonuclease H-like"/>
    <property type="match status" value="1"/>
</dbReference>
<feature type="domain" description="Gfd2/YDR514C-like C-terminal" evidence="2">
    <location>
        <begin position="267"/>
        <end position="391"/>
    </location>
</feature>
<dbReference type="EMBL" id="HE806316">
    <property type="protein sequence ID" value="CCH58527.1"/>
    <property type="molecule type" value="Genomic_DNA"/>
</dbReference>
<dbReference type="PANTHER" id="PTHR28083">
    <property type="entry name" value="GOOD FOR FULL DBP5 ACTIVITY PROTEIN 2"/>
    <property type="match status" value="1"/>
</dbReference>
<sequence>MVNSPKRNSNNNHSNNKNRPYYNSVLYSNTNIPPAYITQSESNVSNLEDSSIMSSKSLLELINSKVHVRSLPTTIKGGQKLYYRSQKLVANKLGTSHSWINEFPHFNELHNIAYDPHEESKLKKLKKVEDYISKITLEYNKINSSSSIILNEKLDDLYQEWIQRHGSIPTLPNSSKKRKKSQLQTNASVDSKTKSTSESSMTPASKAKLEKEERELKELKALKQRYDTEVREIVEGHIPTVYAAPGNPNFQYLANSIRLLSLNRTICFSIDVEAYEFNNNIVTEVGISIYDPRENQDNLVPMTRNYHLIVSESLVMRNKKFVCDFKDCYLMGESIVLSLDQCVEFIQSLINYYMRPATEEDSTWCRAFVGHNVKGDINWLQTMGIQLPNNGVNTDANKSTTNKNSATKEGSTSSHENQSYDSVLDYTLDHFNPNTASTNKKNYPIFMLDTEKLYRCCYGNFGCNLGRILRLFELPHAYLHNAGNDSYYTLRLLLHMCDINFRLQGKLDELTLMAHKIREWIAREKYEPKVLPMSYAISVFEANSKNKTNGKAQDNLKRRRKKIWYHKQ</sequence>
<dbReference type="GO" id="GO:0005634">
    <property type="term" value="C:nucleus"/>
    <property type="evidence" value="ECO:0007669"/>
    <property type="project" value="TreeGrafter"/>
</dbReference>